<organism evidence="1 2">
    <name type="scientific">Sporosarcina soli</name>
    <dbReference type="NCBI Taxonomy" id="334736"/>
    <lineage>
        <taxon>Bacteria</taxon>
        <taxon>Bacillati</taxon>
        <taxon>Bacillota</taxon>
        <taxon>Bacilli</taxon>
        <taxon>Bacillales</taxon>
        <taxon>Caryophanaceae</taxon>
        <taxon>Sporosarcina</taxon>
    </lineage>
</organism>
<evidence type="ECO:0000313" key="2">
    <source>
        <dbReference type="Proteomes" id="UP001596109"/>
    </source>
</evidence>
<accession>A0ABW0TFY4</accession>
<dbReference type="RefSeq" id="WP_381429702.1">
    <property type="nucleotide sequence ID" value="NZ_JBHSNO010000001.1"/>
</dbReference>
<protein>
    <recommendedName>
        <fullName evidence="3">SMODS-associating 2TM beta-strand rich effector domain-containing protein</fullName>
    </recommendedName>
</protein>
<proteinExistence type="predicted"/>
<gene>
    <name evidence="1" type="ORF">ACFPRA_01440</name>
</gene>
<comment type="caution">
    <text evidence="1">The sequence shown here is derived from an EMBL/GenBank/DDBJ whole genome shotgun (WGS) entry which is preliminary data.</text>
</comment>
<keyword evidence="2" id="KW-1185">Reference proteome</keyword>
<dbReference type="EMBL" id="JBHSNO010000001">
    <property type="protein sequence ID" value="MFC5587571.1"/>
    <property type="molecule type" value="Genomic_DNA"/>
</dbReference>
<sequence>MITGIVVFVLTSVYNHWRDRVQRKIEKRIFFDDIIATRTYSELIEGREMSPGKFLADSNFESFESMKKEKDFKLTAHIMKNLGEFTIFDITIKYKLSTGKEFHKFFMQYKMDSGETFIIPLGTSECPRDVKRHSVRIGYTTSGRERFAIYKWSFKKGRYSSAQLECKYYWGVIKLPIKILMRRRVYHTQFKSF</sequence>
<name>A0ABW0TFY4_9BACL</name>
<evidence type="ECO:0008006" key="3">
    <source>
        <dbReference type="Google" id="ProtNLM"/>
    </source>
</evidence>
<reference evidence="2" key="1">
    <citation type="journal article" date="2019" name="Int. J. Syst. Evol. Microbiol.">
        <title>The Global Catalogue of Microorganisms (GCM) 10K type strain sequencing project: providing services to taxonomists for standard genome sequencing and annotation.</title>
        <authorList>
            <consortium name="The Broad Institute Genomics Platform"/>
            <consortium name="The Broad Institute Genome Sequencing Center for Infectious Disease"/>
            <person name="Wu L."/>
            <person name="Ma J."/>
        </authorList>
    </citation>
    <scope>NUCLEOTIDE SEQUENCE [LARGE SCALE GENOMIC DNA]</scope>
    <source>
        <strain evidence="2">CGMCC 4.1434</strain>
    </source>
</reference>
<dbReference type="Proteomes" id="UP001596109">
    <property type="component" value="Unassembled WGS sequence"/>
</dbReference>
<evidence type="ECO:0000313" key="1">
    <source>
        <dbReference type="EMBL" id="MFC5587571.1"/>
    </source>
</evidence>